<organism evidence="1 2">
    <name type="scientific">Tepidimonas alkaliphilus</name>
    <dbReference type="NCBI Taxonomy" id="2588942"/>
    <lineage>
        <taxon>Bacteria</taxon>
        <taxon>Pseudomonadati</taxon>
        <taxon>Pseudomonadota</taxon>
        <taxon>Betaproteobacteria</taxon>
        <taxon>Burkholderiales</taxon>
        <taxon>Tepidimonas</taxon>
    </lineage>
</organism>
<dbReference type="AlphaFoldDB" id="A0A554WA71"/>
<gene>
    <name evidence="1" type="ORF">Talka_00810</name>
</gene>
<sequence>MALVSGRPSVSGLWFELRTCHDDIQEPPFQAKRTLGAAKLHAIFSDELLNKL</sequence>
<dbReference type="EMBL" id="VJNB01000003">
    <property type="protein sequence ID" value="TSE20464.1"/>
    <property type="molecule type" value="Genomic_DNA"/>
</dbReference>
<comment type="caution">
    <text evidence="1">The sequence shown here is derived from an EMBL/GenBank/DDBJ whole genome shotgun (WGS) entry which is preliminary data.</text>
</comment>
<protein>
    <submittedName>
        <fullName evidence="1">Uncharacterized protein</fullName>
    </submittedName>
</protein>
<reference evidence="1 2" key="1">
    <citation type="submission" date="2019-07" db="EMBL/GenBank/DDBJ databases">
        <title>Tepidimonas alkaliphilus YIM 72238 draft genome.</title>
        <authorList>
            <person name="Da Costa M.S."/>
            <person name="Froufe H.J.C."/>
            <person name="Egas C."/>
            <person name="Albuquerque L."/>
        </authorList>
    </citation>
    <scope>NUCLEOTIDE SEQUENCE [LARGE SCALE GENOMIC DNA]</scope>
    <source>
        <strain evidence="1 2">YIM 72238</strain>
    </source>
</reference>
<dbReference type="Proteomes" id="UP000315736">
    <property type="component" value="Unassembled WGS sequence"/>
</dbReference>
<proteinExistence type="predicted"/>
<accession>A0A554WA71</accession>
<keyword evidence="2" id="KW-1185">Reference proteome</keyword>
<evidence type="ECO:0000313" key="1">
    <source>
        <dbReference type="EMBL" id="TSE20464.1"/>
    </source>
</evidence>
<name>A0A554WA71_9BURK</name>
<evidence type="ECO:0000313" key="2">
    <source>
        <dbReference type="Proteomes" id="UP000315736"/>
    </source>
</evidence>